<dbReference type="SMART" id="SM01016">
    <property type="entry name" value="Arg_tRNA_synt_N"/>
    <property type="match status" value="1"/>
</dbReference>
<evidence type="ECO:0000256" key="9">
    <source>
        <dbReference type="ARBA" id="ARBA00023146"/>
    </source>
</evidence>
<dbReference type="EMBL" id="LAQT01000007">
    <property type="protein sequence ID" value="KPC53381.1"/>
    <property type="molecule type" value="Genomic_DNA"/>
</dbReference>
<keyword evidence="7 11" id="KW-0067">ATP-binding</keyword>
<dbReference type="InterPro" id="IPR035684">
    <property type="entry name" value="ArgRS_core"/>
</dbReference>
<evidence type="ECO:0000256" key="11">
    <source>
        <dbReference type="HAMAP-Rule" id="MF_00123"/>
    </source>
</evidence>
<evidence type="ECO:0000256" key="4">
    <source>
        <dbReference type="ARBA" id="ARBA00022490"/>
    </source>
</evidence>
<evidence type="ECO:0000256" key="2">
    <source>
        <dbReference type="ARBA" id="ARBA00005594"/>
    </source>
</evidence>
<evidence type="ECO:0000256" key="3">
    <source>
        <dbReference type="ARBA" id="ARBA00011245"/>
    </source>
</evidence>
<evidence type="ECO:0000256" key="6">
    <source>
        <dbReference type="ARBA" id="ARBA00022741"/>
    </source>
</evidence>
<keyword evidence="16" id="KW-1185">Reference proteome</keyword>
<comment type="similarity">
    <text evidence="2 11 12">Belongs to the class-I aminoacyl-tRNA synthetase family.</text>
</comment>
<evidence type="ECO:0000259" key="14">
    <source>
        <dbReference type="SMART" id="SM01016"/>
    </source>
</evidence>
<dbReference type="FunFam" id="3.40.50.620:FF:000030">
    <property type="entry name" value="Arginine--tRNA ligase"/>
    <property type="match status" value="1"/>
</dbReference>
<dbReference type="CDD" id="cd00671">
    <property type="entry name" value="ArgRS_core"/>
    <property type="match status" value="1"/>
</dbReference>
<accession>A0A0N0XLK2</accession>
<dbReference type="PANTHER" id="PTHR11956">
    <property type="entry name" value="ARGINYL-TRNA SYNTHETASE"/>
    <property type="match status" value="1"/>
</dbReference>
<reference evidence="15 16" key="1">
    <citation type="submission" date="2015-07" db="EMBL/GenBank/DDBJ databases">
        <title>Draft genome sequence of the Amantichitinum ursilacus IGB-41, a new chitin-degrading bacterium.</title>
        <authorList>
            <person name="Kirstahler P."/>
            <person name="Guenther M."/>
            <person name="Grumaz C."/>
            <person name="Rupp S."/>
            <person name="Zibek S."/>
            <person name="Sohn K."/>
        </authorList>
    </citation>
    <scope>NUCLEOTIDE SEQUENCE [LARGE SCALE GENOMIC DNA]</scope>
    <source>
        <strain evidence="15 16">IGB-41</strain>
    </source>
</reference>
<keyword evidence="4 11" id="KW-0963">Cytoplasm</keyword>
<dbReference type="Pfam" id="PF05746">
    <property type="entry name" value="DALR_1"/>
    <property type="match status" value="1"/>
</dbReference>
<dbReference type="GO" id="GO:0006420">
    <property type="term" value="P:arginyl-tRNA aminoacylation"/>
    <property type="evidence" value="ECO:0007669"/>
    <property type="project" value="UniProtKB-UniRule"/>
</dbReference>
<dbReference type="GO" id="GO:0005524">
    <property type="term" value="F:ATP binding"/>
    <property type="evidence" value="ECO:0007669"/>
    <property type="project" value="UniProtKB-UniRule"/>
</dbReference>
<dbReference type="InterPro" id="IPR014729">
    <property type="entry name" value="Rossmann-like_a/b/a_fold"/>
</dbReference>
<dbReference type="PROSITE" id="PS00178">
    <property type="entry name" value="AA_TRNA_LIGASE_I"/>
    <property type="match status" value="1"/>
</dbReference>
<proteinExistence type="inferred from homology"/>
<dbReference type="AlphaFoldDB" id="A0A0N0XLK2"/>
<gene>
    <name evidence="11 15" type="primary">argS</name>
    <name evidence="15" type="ORF">WG78_09835</name>
</gene>
<dbReference type="SUPFAM" id="SSF47323">
    <property type="entry name" value="Anticodon-binding domain of a subclass of class I aminoacyl-tRNA synthetases"/>
    <property type="match status" value="1"/>
</dbReference>
<dbReference type="EC" id="6.1.1.19" evidence="11"/>
<dbReference type="InterPro" id="IPR009080">
    <property type="entry name" value="tRNAsynth_Ia_anticodon-bd"/>
</dbReference>
<evidence type="ECO:0000256" key="1">
    <source>
        <dbReference type="ARBA" id="ARBA00004496"/>
    </source>
</evidence>
<comment type="subcellular location">
    <subcellularLocation>
        <location evidence="1 11">Cytoplasm</location>
    </subcellularLocation>
</comment>
<protein>
    <recommendedName>
        <fullName evidence="11">Arginine--tRNA ligase</fullName>
        <ecNumber evidence="11">6.1.1.19</ecNumber>
    </recommendedName>
    <alternativeName>
        <fullName evidence="11">Arginyl-tRNA synthetase</fullName>
        <shortName evidence="11">ArgRS</shortName>
    </alternativeName>
</protein>
<feature type="domain" description="DALR anticodon binding" evidence="13">
    <location>
        <begin position="473"/>
        <end position="587"/>
    </location>
</feature>
<dbReference type="GO" id="GO:0005737">
    <property type="term" value="C:cytoplasm"/>
    <property type="evidence" value="ECO:0007669"/>
    <property type="project" value="UniProtKB-SubCell"/>
</dbReference>
<dbReference type="InterPro" id="IPR001412">
    <property type="entry name" value="aa-tRNA-synth_I_CS"/>
</dbReference>
<dbReference type="Gene3D" id="3.30.1360.70">
    <property type="entry name" value="Arginyl tRNA synthetase N-terminal domain"/>
    <property type="match status" value="1"/>
</dbReference>
<dbReference type="GO" id="GO:0004814">
    <property type="term" value="F:arginine-tRNA ligase activity"/>
    <property type="evidence" value="ECO:0007669"/>
    <property type="project" value="UniProtKB-UniRule"/>
</dbReference>
<dbReference type="Pfam" id="PF00750">
    <property type="entry name" value="tRNA-synt_1d"/>
    <property type="match status" value="1"/>
</dbReference>
<dbReference type="InterPro" id="IPR008909">
    <property type="entry name" value="DALR_anticod-bd"/>
</dbReference>
<dbReference type="HAMAP" id="MF_00123">
    <property type="entry name" value="Arg_tRNA_synth"/>
    <property type="match status" value="1"/>
</dbReference>
<dbReference type="FunFam" id="1.10.730.10:FF:000008">
    <property type="entry name" value="Arginine--tRNA ligase"/>
    <property type="match status" value="1"/>
</dbReference>
<name>A0A0N0XLK2_9NEIS</name>
<dbReference type="NCBIfam" id="TIGR00456">
    <property type="entry name" value="argS"/>
    <property type="match status" value="1"/>
</dbReference>
<dbReference type="SMART" id="SM00836">
    <property type="entry name" value="DALR_1"/>
    <property type="match status" value="1"/>
</dbReference>
<evidence type="ECO:0000256" key="8">
    <source>
        <dbReference type="ARBA" id="ARBA00022917"/>
    </source>
</evidence>
<dbReference type="Gene3D" id="3.40.50.620">
    <property type="entry name" value="HUPs"/>
    <property type="match status" value="1"/>
</dbReference>
<evidence type="ECO:0000313" key="16">
    <source>
        <dbReference type="Proteomes" id="UP000037939"/>
    </source>
</evidence>
<dbReference type="Gene3D" id="1.10.730.10">
    <property type="entry name" value="Isoleucyl-tRNA Synthetase, Domain 1"/>
    <property type="match status" value="1"/>
</dbReference>
<evidence type="ECO:0000256" key="5">
    <source>
        <dbReference type="ARBA" id="ARBA00022598"/>
    </source>
</evidence>
<keyword evidence="9 11" id="KW-0030">Aminoacyl-tRNA synthetase</keyword>
<comment type="catalytic activity">
    <reaction evidence="10 11">
        <text>tRNA(Arg) + L-arginine + ATP = L-arginyl-tRNA(Arg) + AMP + diphosphate</text>
        <dbReference type="Rhea" id="RHEA:20301"/>
        <dbReference type="Rhea" id="RHEA-COMP:9658"/>
        <dbReference type="Rhea" id="RHEA-COMP:9673"/>
        <dbReference type="ChEBI" id="CHEBI:30616"/>
        <dbReference type="ChEBI" id="CHEBI:32682"/>
        <dbReference type="ChEBI" id="CHEBI:33019"/>
        <dbReference type="ChEBI" id="CHEBI:78442"/>
        <dbReference type="ChEBI" id="CHEBI:78513"/>
        <dbReference type="ChEBI" id="CHEBI:456215"/>
        <dbReference type="EC" id="6.1.1.19"/>
    </reaction>
</comment>
<evidence type="ECO:0000256" key="12">
    <source>
        <dbReference type="RuleBase" id="RU363038"/>
    </source>
</evidence>
<dbReference type="InterPro" id="IPR001278">
    <property type="entry name" value="Arg-tRNA-ligase"/>
</dbReference>
<sequence length="587" mass="64282">MAPFAKLFFSGYPHMTLLQLLTQRAAAAFAKAGAPDAAPLVQAASKAEFGDYQINGVMGAAKALKTNPRELATRVLADLELDGIASKLEIAGPGFINVTLSDEFLASRVLQQQDDVRLGAGTPHAETVVIDISSPNLAKEMHVGHLRSTIIGDALARVFEFIGHNVIRQNHVGDWGTQFGMLTAYLFEQESTQPAELALHDLEEFYRAAKARFDADAAFADTARDYVVRLQAGDTRVLALWERFREISLAHCHAVYAQLGVKLTPDDVMGESAYNDDLPKVVADLKAKGLLVESQGAQVVFLEEFRNKEGEPAAYIVQKQDGGYLYSTTDLACARYRDHTLHADRVLYVVDARQGLHFQQVFAVSRKAGFVRPELVLEHVAFGTMMGKDNKPFKTRTGGTVKLVELLDEAEVRAFDLVTSKNPDMPEATRREIAKAVGIGAVKYADLAKHRTSDYVFDWDSMLSFEGNTAPYLQYAYTRVASIFRQAGAVDEHAPLVLVEPAEHALALALAQLPDLLQQVAAETAPHFLCAYLYGLAQKFSRFYDACPVLKADDAATRASRLRLCAATANTLKTGLSLLGIAVLEEM</sequence>
<dbReference type="PRINTS" id="PR01038">
    <property type="entry name" value="TRNASYNTHARG"/>
</dbReference>
<dbReference type="Proteomes" id="UP000037939">
    <property type="component" value="Unassembled WGS sequence"/>
</dbReference>
<keyword evidence="6 11" id="KW-0547">Nucleotide-binding</keyword>
<dbReference type="InterPro" id="IPR005148">
    <property type="entry name" value="Arg-tRNA-synth_N"/>
</dbReference>
<organism evidence="15 16">
    <name type="scientific">Amantichitinum ursilacus</name>
    <dbReference type="NCBI Taxonomy" id="857265"/>
    <lineage>
        <taxon>Bacteria</taxon>
        <taxon>Pseudomonadati</taxon>
        <taxon>Pseudomonadota</taxon>
        <taxon>Betaproteobacteria</taxon>
        <taxon>Neisseriales</taxon>
        <taxon>Chitinibacteraceae</taxon>
        <taxon>Amantichitinum</taxon>
    </lineage>
</organism>
<dbReference type="STRING" id="857265.WG78_09835"/>
<dbReference type="Pfam" id="PF03485">
    <property type="entry name" value="Arg_tRNA_synt_N"/>
    <property type="match status" value="1"/>
</dbReference>
<evidence type="ECO:0000256" key="10">
    <source>
        <dbReference type="ARBA" id="ARBA00049339"/>
    </source>
</evidence>
<feature type="domain" description="Arginyl tRNA synthetase N-terminal" evidence="14">
    <location>
        <begin position="15"/>
        <end position="100"/>
    </location>
</feature>
<comment type="subunit">
    <text evidence="3 11">Monomer.</text>
</comment>
<dbReference type="SUPFAM" id="SSF55190">
    <property type="entry name" value="Arginyl-tRNA synthetase (ArgRS), N-terminal 'additional' domain"/>
    <property type="match status" value="1"/>
</dbReference>
<evidence type="ECO:0000313" key="15">
    <source>
        <dbReference type="EMBL" id="KPC53381.1"/>
    </source>
</evidence>
<feature type="short sequence motif" description="'HIGH' region" evidence="11">
    <location>
        <begin position="135"/>
        <end position="145"/>
    </location>
</feature>
<keyword evidence="8 11" id="KW-0648">Protein biosynthesis</keyword>
<keyword evidence="5 11" id="KW-0436">Ligase</keyword>
<dbReference type="SUPFAM" id="SSF52374">
    <property type="entry name" value="Nucleotidylyl transferase"/>
    <property type="match status" value="1"/>
</dbReference>
<evidence type="ECO:0000256" key="7">
    <source>
        <dbReference type="ARBA" id="ARBA00022840"/>
    </source>
</evidence>
<dbReference type="InterPro" id="IPR036695">
    <property type="entry name" value="Arg-tRNA-synth_N_sf"/>
</dbReference>
<comment type="caution">
    <text evidence="15">The sequence shown here is derived from an EMBL/GenBank/DDBJ whole genome shotgun (WGS) entry which is preliminary data.</text>
</comment>
<dbReference type="PANTHER" id="PTHR11956:SF5">
    <property type="entry name" value="ARGININE--TRNA LIGASE, CYTOPLASMIC"/>
    <property type="match status" value="1"/>
</dbReference>
<evidence type="ECO:0000259" key="13">
    <source>
        <dbReference type="SMART" id="SM00836"/>
    </source>
</evidence>
<dbReference type="PATRIC" id="fig|857265.3.peg.2025"/>
<dbReference type="CDD" id="cd07956">
    <property type="entry name" value="Anticodon_Ia_Arg"/>
    <property type="match status" value="1"/>
</dbReference>